<dbReference type="InterPro" id="IPR005135">
    <property type="entry name" value="Endo/exonuclease/phosphatase"/>
</dbReference>
<dbReference type="Gene3D" id="3.60.10.10">
    <property type="entry name" value="Endonuclease/exonuclease/phosphatase"/>
    <property type="match status" value="1"/>
</dbReference>
<dbReference type="InterPro" id="IPR036691">
    <property type="entry name" value="Endo/exonu/phosph_ase_sf"/>
</dbReference>
<dbReference type="EMBL" id="JABMCI010000041">
    <property type="protein sequence ID" value="NUU16066.1"/>
    <property type="molecule type" value="Genomic_DNA"/>
</dbReference>
<keyword evidence="2" id="KW-0269">Exonuclease</keyword>
<dbReference type="Proteomes" id="UP000565724">
    <property type="component" value="Unassembled WGS sequence"/>
</dbReference>
<dbReference type="AlphaFoldDB" id="A0A7Y5ZXT3"/>
<dbReference type="SUPFAM" id="SSF56219">
    <property type="entry name" value="DNase I-like"/>
    <property type="match status" value="1"/>
</dbReference>
<keyword evidence="2" id="KW-0378">Hydrolase</keyword>
<gene>
    <name evidence="2" type="ORF">HP550_02215</name>
</gene>
<keyword evidence="3" id="KW-1185">Reference proteome</keyword>
<protein>
    <submittedName>
        <fullName evidence="2">Endonuclease/exonuclease/phosphatase</fullName>
    </submittedName>
</protein>
<evidence type="ECO:0000313" key="3">
    <source>
        <dbReference type="Proteomes" id="UP000565724"/>
    </source>
</evidence>
<organism evidence="2 3">
    <name type="scientific">Cellulomonas humilata</name>
    <dbReference type="NCBI Taxonomy" id="144055"/>
    <lineage>
        <taxon>Bacteria</taxon>
        <taxon>Bacillati</taxon>
        <taxon>Actinomycetota</taxon>
        <taxon>Actinomycetes</taxon>
        <taxon>Micrococcales</taxon>
        <taxon>Cellulomonadaceae</taxon>
        <taxon>Cellulomonas</taxon>
    </lineage>
</organism>
<evidence type="ECO:0000259" key="1">
    <source>
        <dbReference type="Pfam" id="PF03372"/>
    </source>
</evidence>
<accession>A0A7Y5ZXT3</accession>
<comment type="caution">
    <text evidence="2">The sequence shown here is derived from an EMBL/GenBank/DDBJ whole genome shotgun (WGS) entry which is preliminary data.</text>
</comment>
<keyword evidence="2" id="KW-0255">Endonuclease</keyword>
<reference evidence="2 3" key="1">
    <citation type="submission" date="2020-05" db="EMBL/GenBank/DDBJ databases">
        <title>Genome Sequencing of Type Strains.</title>
        <authorList>
            <person name="Lemaire J.F."/>
            <person name="Inderbitzin P."/>
            <person name="Gregorio O.A."/>
            <person name="Collins S.B."/>
            <person name="Wespe N."/>
            <person name="Knight-Connoni V."/>
        </authorList>
    </citation>
    <scope>NUCLEOTIDE SEQUENCE [LARGE SCALE GENOMIC DNA]</scope>
    <source>
        <strain evidence="2 3">ATCC 25174</strain>
    </source>
</reference>
<dbReference type="GO" id="GO:0004519">
    <property type="term" value="F:endonuclease activity"/>
    <property type="evidence" value="ECO:0007669"/>
    <property type="project" value="UniProtKB-KW"/>
</dbReference>
<proteinExistence type="predicted"/>
<dbReference type="GO" id="GO:0004527">
    <property type="term" value="F:exonuclease activity"/>
    <property type="evidence" value="ECO:0007669"/>
    <property type="project" value="UniProtKB-KW"/>
</dbReference>
<dbReference type="Pfam" id="PF03372">
    <property type="entry name" value="Exo_endo_phos"/>
    <property type="match status" value="1"/>
</dbReference>
<feature type="domain" description="Endonuclease/exonuclease/phosphatase" evidence="1">
    <location>
        <begin position="13"/>
        <end position="213"/>
    </location>
</feature>
<sequence length="237" mass="25241">MTTSTDAGRLRVMTYNLKGLQLSRADAVAVVRIAAPDVLGVQEPPRGLLGRWQMWRFARDVGLRTAVNGRGARTTALLVASGRSVSDARALKLVNLAGRTRRGVAMATVDGVRFVVVHLSLVRDERSAHLSDILLDHVTATGTVVLGDLNERPGGPTWKRLSAVLVDADPAGDPTYPAIDALHRIDAVFVSPDLGVEAARVPSGPPVLRGSDHRPLVVDLLVAPERPGDPEARTVQG</sequence>
<name>A0A7Y5ZXT3_9CELL</name>
<keyword evidence="2" id="KW-0540">Nuclease</keyword>
<evidence type="ECO:0000313" key="2">
    <source>
        <dbReference type="EMBL" id="NUU16066.1"/>
    </source>
</evidence>
<dbReference type="RefSeq" id="WP_175345959.1">
    <property type="nucleotide sequence ID" value="NZ_JABMCI010000041.1"/>
</dbReference>